<keyword evidence="3" id="KW-0464">Manganese</keyword>
<dbReference type="GO" id="GO:0004053">
    <property type="term" value="F:arginase activity"/>
    <property type="evidence" value="ECO:0007669"/>
    <property type="project" value="TreeGrafter"/>
</dbReference>
<evidence type="ECO:0000256" key="3">
    <source>
        <dbReference type="ARBA" id="ARBA00023211"/>
    </source>
</evidence>
<organism evidence="5 6">
    <name type="scientific">Vibrio viridaestus</name>
    <dbReference type="NCBI Taxonomy" id="2487322"/>
    <lineage>
        <taxon>Bacteria</taxon>
        <taxon>Pseudomonadati</taxon>
        <taxon>Pseudomonadota</taxon>
        <taxon>Gammaproteobacteria</taxon>
        <taxon>Vibrionales</taxon>
        <taxon>Vibrionaceae</taxon>
        <taxon>Vibrio</taxon>
    </lineage>
</organism>
<dbReference type="CDD" id="cd09999">
    <property type="entry name" value="Arginase-like_1"/>
    <property type="match status" value="1"/>
</dbReference>
<dbReference type="InterPro" id="IPR023696">
    <property type="entry name" value="Ureohydrolase_dom_sf"/>
</dbReference>
<dbReference type="AlphaFoldDB" id="A0A3N9TK52"/>
<evidence type="ECO:0000256" key="2">
    <source>
        <dbReference type="ARBA" id="ARBA00022801"/>
    </source>
</evidence>
<comment type="similarity">
    <text evidence="4">Belongs to the arginase family.</text>
</comment>
<keyword evidence="1" id="KW-0479">Metal-binding</keyword>
<comment type="caution">
    <text evidence="5">The sequence shown here is derived from an EMBL/GenBank/DDBJ whole genome shotgun (WGS) entry which is preliminary data.</text>
</comment>
<accession>A0A3N9TK52</accession>
<reference evidence="5 6" key="1">
    <citation type="submission" date="2018-11" db="EMBL/GenBank/DDBJ databases">
        <title>Vibrio LJC006 sp. nov., isolated from seawater during the bloom of the enteromorpha.</title>
        <authorList>
            <person name="Liang J."/>
        </authorList>
    </citation>
    <scope>NUCLEOTIDE SEQUENCE [LARGE SCALE GENOMIC DNA]</scope>
    <source>
        <strain evidence="5 6">LJC006</strain>
    </source>
</reference>
<dbReference type="PANTHER" id="PTHR43782:SF3">
    <property type="entry name" value="ARGINASE"/>
    <property type="match status" value="1"/>
</dbReference>
<dbReference type="PANTHER" id="PTHR43782">
    <property type="entry name" value="ARGINASE"/>
    <property type="match status" value="1"/>
</dbReference>
<dbReference type="RefSeq" id="WP_124935359.1">
    <property type="nucleotide sequence ID" value="NZ_RJVQ01000001.1"/>
</dbReference>
<evidence type="ECO:0000256" key="1">
    <source>
        <dbReference type="ARBA" id="ARBA00022723"/>
    </source>
</evidence>
<keyword evidence="6" id="KW-1185">Reference proteome</keyword>
<dbReference type="InterPro" id="IPR006035">
    <property type="entry name" value="Ureohydrolase"/>
</dbReference>
<dbReference type="EMBL" id="RJVQ01000001">
    <property type="protein sequence ID" value="RQW64709.1"/>
    <property type="molecule type" value="Genomic_DNA"/>
</dbReference>
<dbReference type="SUPFAM" id="SSF52768">
    <property type="entry name" value="Arginase/deacetylase"/>
    <property type="match status" value="1"/>
</dbReference>
<evidence type="ECO:0000313" key="6">
    <source>
        <dbReference type="Proteomes" id="UP000281112"/>
    </source>
</evidence>
<dbReference type="GO" id="GO:0030145">
    <property type="term" value="F:manganese ion binding"/>
    <property type="evidence" value="ECO:0007669"/>
    <property type="project" value="TreeGrafter"/>
</dbReference>
<protein>
    <submittedName>
        <fullName evidence="5">Arginase family protein</fullName>
    </submittedName>
</protein>
<name>A0A3N9TK52_9VIBR</name>
<keyword evidence="2" id="KW-0378">Hydrolase</keyword>
<proteinExistence type="inferred from homology"/>
<dbReference type="Gene3D" id="3.40.800.10">
    <property type="entry name" value="Ureohydrolase domain"/>
    <property type="match status" value="1"/>
</dbReference>
<dbReference type="Pfam" id="PF00491">
    <property type="entry name" value="Arginase"/>
    <property type="match status" value="1"/>
</dbReference>
<evidence type="ECO:0000256" key="4">
    <source>
        <dbReference type="PROSITE-ProRule" id="PRU00742"/>
    </source>
</evidence>
<gene>
    <name evidence="5" type="ORF">EES38_01285</name>
</gene>
<dbReference type="OrthoDB" id="9789727at2"/>
<dbReference type="GO" id="GO:0005829">
    <property type="term" value="C:cytosol"/>
    <property type="evidence" value="ECO:0007669"/>
    <property type="project" value="TreeGrafter"/>
</dbReference>
<dbReference type="Proteomes" id="UP000281112">
    <property type="component" value="Unassembled WGS sequence"/>
</dbReference>
<sequence length="294" mass="32670">MSNTNENRTLRLVFPQWQGGNNPPYFFGAQLLNWLAPQTDGPVEHVDVDEPTNTPLQNEDGLVARNALLKQLRDARAKIEKHDPEKIVVIGGDCLVDLAPFAYLNEKYDGELAILWVDAHPDIMTPEQFEHAHAQVLGNLLGYGDAQFVEHVKAPIKAQNVCYLGVNDASDWEQGRMSELGLRNVSPKQLREEGSTPLIEWFKSTGAKHLAIHLDLDVLDPELFHSLLFSNVEYDPKMFDGVAKGKLSMREVIAALADVSNISDIVGIGVAEYLPWDSLALKTMLEKLPLIGKA</sequence>
<evidence type="ECO:0000313" key="5">
    <source>
        <dbReference type="EMBL" id="RQW64709.1"/>
    </source>
</evidence>
<dbReference type="PROSITE" id="PS51409">
    <property type="entry name" value="ARGINASE_2"/>
    <property type="match status" value="1"/>
</dbReference>